<evidence type="ECO:0000259" key="7">
    <source>
        <dbReference type="PROSITE" id="PS50983"/>
    </source>
</evidence>
<feature type="domain" description="Fe/B12 periplasmic-binding" evidence="7">
    <location>
        <begin position="48"/>
        <end position="310"/>
    </location>
</feature>
<keyword evidence="5 6" id="KW-0732">Signal</keyword>
<dbReference type="InterPro" id="IPR002491">
    <property type="entry name" value="ABC_transptr_periplasmic_BD"/>
</dbReference>
<proteinExistence type="inferred from homology"/>
<dbReference type="GO" id="GO:0030288">
    <property type="term" value="C:outer membrane-bounded periplasmic space"/>
    <property type="evidence" value="ECO:0007669"/>
    <property type="project" value="TreeGrafter"/>
</dbReference>
<dbReference type="Proteomes" id="UP000243629">
    <property type="component" value="Unassembled WGS sequence"/>
</dbReference>
<sequence length="311" mass="33637">MPPFSLRRFASAGTLLLACLLAPVTYADTFLSVEHASGTTDVSLLPEKAVVIDWSTLDTLQQLGVTVQGTPGNAAPELLVQYRSGDFIRAGSLFEPDLEVLKNSQPDLIILGRRAQPQFAEVARFGPTIDLTPNPRDLLGSLKRNTRILGQIYAREEQAEVLIERLESSIQQLREMTAVGGNGLLVLTTGGRMAAFGSGTRFGMIHDVFGLPQAVDNLQVGRHGHSVSFEFLLEANPDWLFVMDRDAAIGREGVAAAQLMDNELVKATTAGQKGQIVYLDPVSWYLLDNSGIGVMQTSVDALIEAFAAANR</sequence>
<dbReference type="PANTHER" id="PTHR30532">
    <property type="entry name" value="IRON III DICITRATE-BINDING PERIPLASMIC PROTEIN"/>
    <property type="match status" value="1"/>
</dbReference>
<dbReference type="STRING" id="1720063.SAMN05216217_102222"/>
<comment type="subcellular location">
    <subcellularLocation>
        <location evidence="1">Cell envelope</location>
    </subcellularLocation>
</comment>
<evidence type="ECO:0000256" key="1">
    <source>
        <dbReference type="ARBA" id="ARBA00004196"/>
    </source>
</evidence>
<comment type="similarity">
    <text evidence="2">Belongs to the bacterial solute-binding protein 8 family.</text>
</comment>
<dbReference type="SUPFAM" id="SSF53807">
    <property type="entry name" value="Helical backbone' metal receptor"/>
    <property type="match status" value="1"/>
</dbReference>
<dbReference type="InterPro" id="IPR051313">
    <property type="entry name" value="Bact_iron-sidero_bind"/>
</dbReference>
<evidence type="ECO:0000313" key="9">
    <source>
        <dbReference type="Proteomes" id="UP000243629"/>
    </source>
</evidence>
<feature type="chain" id="PRO_5017454987" evidence="6">
    <location>
        <begin position="28"/>
        <end position="311"/>
    </location>
</feature>
<evidence type="ECO:0000256" key="6">
    <source>
        <dbReference type="SAM" id="SignalP"/>
    </source>
</evidence>
<dbReference type="AlphaFoldDB" id="A0A1I4PAV8"/>
<dbReference type="PANTHER" id="PTHR30532:SF28">
    <property type="entry name" value="PETROBACTIN-BINDING PROTEIN YCLQ"/>
    <property type="match status" value="1"/>
</dbReference>
<dbReference type="CDD" id="cd01140">
    <property type="entry name" value="FatB"/>
    <property type="match status" value="1"/>
</dbReference>
<keyword evidence="3" id="KW-0813">Transport</keyword>
<keyword evidence="9" id="KW-1185">Reference proteome</keyword>
<dbReference type="PROSITE" id="PS50983">
    <property type="entry name" value="FE_B12_PBP"/>
    <property type="match status" value="1"/>
</dbReference>
<keyword evidence="4" id="KW-0406">Ion transport</keyword>
<dbReference type="EMBL" id="FOUI01000002">
    <property type="protein sequence ID" value="SFM24994.1"/>
    <property type="molecule type" value="Genomic_DNA"/>
</dbReference>
<protein>
    <submittedName>
        <fullName evidence="8">Iron complex transport system substrate-binding protein</fullName>
    </submittedName>
</protein>
<evidence type="ECO:0000256" key="5">
    <source>
        <dbReference type="ARBA" id="ARBA00022729"/>
    </source>
</evidence>
<dbReference type="PROSITE" id="PS51257">
    <property type="entry name" value="PROKAR_LIPOPROTEIN"/>
    <property type="match status" value="1"/>
</dbReference>
<dbReference type="RefSeq" id="WP_177197208.1">
    <property type="nucleotide sequence ID" value="NZ_FOUI01000002.1"/>
</dbReference>
<dbReference type="GO" id="GO:1901678">
    <property type="term" value="P:iron coordination entity transport"/>
    <property type="evidence" value="ECO:0007669"/>
    <property type="project" value="UniProtKB-ARBA"/>
</dbReference>
<reference evidence="9" key="1">
    <citation type="submission" date="2016-10" db="EMBL/GenBank/DDBJ databases">
        <authorList>
            <person name="Varghese N."/>
            <person name="Submissions S."/>
        </authorList>
    </citation>
    <scope>NUCLEOTIDE SEQUENCE [LARGE SCALE GENOMIC DNA]</scope>
    <source>
        <strain evidence="9">DSM 24213</strain>
    </source>
</reference>
<name>A0A1I4PAV8_9GAMM</name>
<keyword evidence="4" id="KW-0410">Iron transport</keyword>
<dbReference type="Pfam" id="PF01497">
    <property type="entry name" value="Peripla_BP_2"/>
    <property type="match status" value="1"/>
</dbReference>
<keyword evidence="4" id="KW-0408">Iron</keyword>
<evidence type="ECO:0000256" key="3">
    <source>
        <dbReference type="ARBA" id="ARBA00022448"/>
    </source>
</evidence>
<evidence type="ECO:0000256" key="4">
    <source>
        <dbReference type="ARBA" id="ARBA00022496"/>
    </source>
</evidence>
<evidence type="ECO:0000256" key="2">
    <source>
        <dbReference type="ARBA" id="ARBA00008814"/>
    </source>
</evidence>
<feature type="signal peptide" evidence="6">
    <location>
        <begin position="1"/>
        <end position="27"/>
    </location>
</feature>
<accession>A0A1I4PAV8</accession>
<dbReference type="InterPro" id="IPR033870">
    <property type="entry name" value="FatB"/>
</dbReference>
<gene>
    <name evidence="8" type="ORF">SAMN05216217_102222</name>
</gene>
<evidence type="ECO:0000313" key="8">
    <source>
        <dbReference type="EMBL" id="SFM24994.1"/>
    </source>
</evidence>
<dbReference type="Gene3D" id="3.40.50.1980">
    <property type="entry name" value="Nitrogenase molybdenum iron protein domain"/>
    <property type="match status" value="2"/>
</dbReference>
<organism evidence="8 9">
    <name type="scientific">Halopseudomonas yangmingensis</name>
    <dbReference type="NCBI Taxonomy" id="1720063"/>
    <lineage>
        <taxon>Bacteria</taxon>
        <taxon>Pseudomonadati</taxon>
        <taxon>Pseudomonadota</taxon>
        <taxon>Gammaproteobacteria</taxon>
        <taxon>Pseudomonadales</taxon>
        <taxon>Pseudomonadaceae</taxon>
        <taxon>Halopseudomonas</taxon>
    </lineage>
</organism>